<feature type="coiled-coil region" evidence="4">
    <location>
        <begin position="467"/>
        <end position="498"/>
    </location>
</feature>
<keyword evidence="8" id="KW-1185">Reference proteome</keyword>
<feature type="transmembrane region" description="Helical" evidence="5">
    <location>
        <begin position="14"/>
        <end position="35"/>
    </location>
</feature>
<dbReference type="EMBL" id="JAHDTB010000006">
    <property type="protein sequence ID" value="MBW8287727.1"/>
    <property type="molecule type" value="Genomic_DNA"/>
</dbReference>
<keyword evidence="3" id="KW-0807">Transducer</keyword>
<feature type="domain" description="Methyl-accepting transducer" evidence="6">
    <location>
        <begin position="274"/>
        <end position="489"/>
    </location>
</feature>
<dbReference type="PROSITE" id="PS50111">
    <property type="entry name" value="CHEMOTAXIS_TRANSDUC_2"/>
    <property type="match status" value="1"/>
</dbReference>
<dbReference type="InterPro" id="IPR004090">
    <property type="entry name" value="Chemotax_Me-accpt_rcpt"/>
</dbReference>
<evidence type="ECO:0000256" key="2">
    <source>
        <dbReference type="ARBA" id="ARBA00029447"/>
    </source>
</evidence>
<dbReference type="SUPFAM" id="SSF58104">
    <property type="entry name" value="Methyl-accepting chemotaxis protein (MCP) signaling domain"/>
    <property type="match status" value="1"/>
</dbReference>
<name>A0ABS7FCC4_9NEIS</name>
<keyword evidence="4" id="KW-0175">Coiled coil</keyword>
<dbReference type="RefSeq" id="WP_043580396.1">
    <property type="nucleotide sequence ID" value="NZ_CP142381.1"/>
</dbReference>
<keyword evidence="1" id="KW-0145">Chemotaxis</keyword>
<dbReference type="InterPro" id="IPR051310">
    <property type="entry name" value="MCP_chemotaxis"/>
</dbReference>
<dbReference type="GeneID" id="89687393"/>
<evidence type="ECO:0000313" key="7">
    <source>
        <dbReference type="EMBL" id="MBW8287727.1"/>
    </source>
</evidence>
<dbReference type="PRINTS" id="PR00260">
    <property type="entry name" value="CHEMTRNSDUCR"/>
</dbReference>
<dbReference type="SMART" id="SM00283">
    <property type="entry name" value="MA"/>
    <property type="match status" value="1"/>
</dbReference>
<dbReference type="PANTHER" id="PTHR43531:SF11">
    <property type="entry name" value="METHYL-ACCEPTING CHEMOTAXIS PROTEIN 3"/>
    <property type="match status" value="1"/>
</dbReference>
<evidence type="ECO:0000256" key="1">
    <source>
        <dbReference type="ARBA" id="ARBA00022500"/>
    </source>
</evidence>
<keyword evidence="5" id="KW-0812">Transmembrane</keyword>
<gene>
    <name evidence="7" type="ORF">KIF53_08830</name>
</gene>
<keyword evidence="5" id="KW-0472">Membrane</keyword>
<dbReference type="Pfam" id="PF00015">
    <property type="entry name" value="MCPsignal"/>
    <property type="match status" value="1"/>
</dbReference>
<comment type="similarity">
    <text evidence="2">Belongs to the methyl-accepting chemotaxis (MCP) protein family.</text>
</comment>
<evidence type="ECO:0000256" key="4">
    <source>
        <dbReference type="SAM" id="Coils"/>
    </source>
</evidence>
<dbReference type="Proteomes" id="UP000711178">
    <property type="component" value="Unassembled WGS sequence"/>
</dbReference>
<evidence type="ECO:0000256" key="5">
    <source>
        <dbReference type="SAM" id="Phobius"/>
    </source>
</evidence>
<evidence type="ECO:0000313" key="8">
    <source>
        <dbReference type="Proteomes" id="UP000711178"/>
    </source>
</evidence>
<reference evidence="7 8" key="1">
    <citation type="submission" date="2021-05" db="EMBL/GenBank/DDBJ databases">
        <title>Draft Whole Genome Sequencing Of Biosensor Chromobacterium violaceum Strain CV026 Reveals A Regulatory RNA In Chromobacterium violaceum Phenotype Regulatory Network.</title>
        <authorList>
            <person name="Hong K.W."/>
            <person name="Chan K.G."/>
            <person name="Chang C.-Y."/>
        </authorList>
    </citation>
    <scope>NUCLEOTIDE SEQUENCE [LARGE SCALE GENOMIC DNA]</scope>
    <source>
        <strain evidence="7 8">ATCC 31532</strain>
    </source>
</reference>
<evidence type="ECO:0000259" key="6">
    <source>
        <dbReference type="PROSITE" id="PS50111"/>
    </source>
</evidence>
<protein>
    <submittedName>
        <fullName evidence="7">Methyl-accepting chemotaxis protein</fullName>
    </submittedName>
</protein>
<keyword evidence="5" id="KW-1133">Transmembrane helix</keyword>
<comment type="caution">
    <text evidence="7">The sequence shown here is derived from an EMBL/GenBank/DDBJ whole genome shotgun (WGS) entry which is preliminary data.</text>
</comment>
<feature type="coiled-coil region" evidence="4">
    <location>
        <begin position="79"/>
        <end position="109"/>
    </location>
</feature>
<dbReference type="PANTHER" id="PTHR43531">
    <property type="entry name" value="PROTEIN ICFG"/>
    <property type="match status" value="1"/>
</dbReference>
<organism evidence="7 8">
    <name type="scientific">Chromobacterium subtsugae</name>
    <dbReference type="NCBI Taxonomy" id="251747"/>
    <lineage>
        <taxon>Bacteria</taxon>
        <taxon>Pseudomonadati</taxon>
        <taxon>Pseudomonadota</taxon>
        <taxon>Betaproteobacteria</taxon>
        <taxon>Neisseriales</taxon>
        <taxon>Chromobacteriaceae</taxon>
        <taxon>Chromobacterium</taxon>
    </lineage>
</organism>
<feature type="transmembrane region" description="Helical" evidence="5">
    <location>
        <begin position="194"/>
        <end position="212"/>
    </location>
</feature>
<dbReference type="Gene3D" id="1.10.287.950">
    <property type="entry name" value="Methyl-accepting chemotaxis protein"/>
    <property type="match status" value="1"/>
</dbReference>
<dbReference type="InterPro" id="IPR004089">
    <property type="entry name" value="MCPsignal_dom"/>
</dbReference>
<sequence length="530" mass="56173">MTAFSGMRIATRQALGYGAVILLMLLCIAVALQGFGNINSAVHNITRVNNVEARLAHQLLESNQLARLEIRNGLLAGNRGELERAGRNLQDALRRYQEAERQLAQMFQREAGTNARERELMAAIQNGSRDAHQDYLQALALVGQQKPRDARALLAGKGGRLNEQISALADVEDGLNEELARQSAAAYQASRGRMLLLAALAVAASLLIAAAIRRNLLRTLGGEPQAVAGVMREVANGNLQCGIALRPDDQTSLAASIAQTIQTLGAIIGEVKNGSESLSVASQHIHATSQMLARSASEQAAGLEQTSSSVAQMSASINQTNDNARLTESMAEKASREAGQGGEAVQQTIRAMREIAERIGIIDDIAYQTNLLALNAAIEAARAGEHGKGFAVVAAEVRKLAESSQVAAREIGALARDSVLLVDEAGGLLEEIVRSSRRTSDLVQEIAAASNEQSDGVGQISLAVQQLNQTTQQNASASEELAATAEEMNRQAENLHDLIGFFHLGALRAGVDARGTPAAPEAAARGRMPF</sequence>
<accession>A0ABS7FCC4</accession>
<proteinExistence type="inferred from homology"/>
<evidence type="ECO:0000256" key="3">
    <source>
        <dbReference type="PROSITE-ProRule" id="PRU00284"/>
    </source>
</evidence>